<gene>
    <name evidence="1" type="ORF">HYPSUDRAFT_42568</name>
</gene>
<dbReference type="OrthoDB" id="2872289at2759"/>
<proteinExistence type="predicted"/>
<dbReference type="EMBL" id="KN817562">
    <property type="protein sequence ID" value="KJA20982.1"/>
    <property type="molecule type" value="Genomic_DNA"/>
</dbReference>
<reference evidence="2" key="1">
    <citation type="submission" date="2014-04" db="EMBL/GenBank/DDBJ databases">
        <title>Evolutionary Origins and Diversification of the Mycorrhizal Mutualists.</title>
        <authorList>
            <consortium name="DOE Joint Genome Institute"/>
            <consortium name="Mycorrhizal Genomics Consortium"/>
            <person name="Kohler A."/>
            <person name="Kuo A."/>
            <person name="Nagy L.G."/>
            <person name="Floudas D."/>
            <person name="Copeland A."/>
            <person name="Barry K.W."/>
            <person name="Cichocki N."/>
            <person name="Veneault-Fourrey C."/>
            <person name="LaButti K."/>
            <person name="Lindquist E.A."/>
            <person name="Lipzen A."/>
            <person name="Lundell T."/>
            <person name="Morin E."/>
            <person name="Murat C."/>
            <person name="Riley R."/>
            <person name="Ohm R."/>
            <person name="Sun H."/>
            <person name="Tunlid A."/>
            <person name="Henrissat B."/>
            <person name="Grigoriev I.V."/>
            <person name="Hibbett D.S."/>
            <person name="Martin F."/>
        </authorList>
    </citation>
    <scope>NUCLEOTIDE SEQUENCE [LARGE SCALE GENOMIC DNA]</scope>
    <source>
        <strain evidence="2">FD-334 SS-4</strain>
    </source>
</reference>
<dbReference type="SUPFAM" id="SSF52047">
    <property type="entry name" value="RNI-like"/>
    <property type="match status" value="1"/>
</dbReference>
<evidence type="ECO:0008006" key="3">
    <source>
        <dbReference type="Google" id="ProtNLM"/>
    </source>
</evidence>
<name>A0A0D2L2M0_HYPSF</name>
<accession>A0A0D2L2M0</accession>
<keyword evidence="2" id="KW-1185">Reference proteome</keyword>
<organism evidence="1 2">
    <name type="scientific">Hypholoma sublateritium (strain FD-334 SS-4)</name>
    <dbReference type="NCBI Taxonomy" id="945553"/>
    <lineage>
        <taxon>Eukaryota</taxon>
        <taxon>Fungi</taxon>
        <taxon>Dikarya</taxon>
        <taxon>Basidiomycota</taxon>
        <taxon>Agaricomycotina</taxon>
        <taxon>Agaricomycetes</taxon>
        <taxon>Agaricomycetidae</taxon>
        <taxon>Agaricales</taxon>
        <taxon>Agaricineae</taxon>
        <taxon>Strophariaceae</taxon>
        <taxon>Hypholoma</taxon>
    </lineage>
</organism>
<evidence type="ECO:0000313" key="1">
    <source>
        <dbReference type="EMBL" id="KJA20982.1"/>
    </source>
</evidence>
<sequence length="528" mass="59612">MSIYPHAPAIHSLNMDILSYIFTLNADMFPYEGRNALHTTRITSQVCQNWRDLMLATPTLWARLIDIDCLSDPWNIGWTEELIRRSGAALLWIRVESCLIDEDGDDSDVAEFLLHIIYHNWHRIQKLVVHDQLDDLTFHLIQKAYESPAPHLETFDVSFNYMEGYEYDCPPTSFPSPFGGHAPMLRRFRLDNYTLDQRAPWLCQLHSLVLDGEYNVCDVLAVLMATHSLQELKINLQVEANGDTPQSSPPFPIVSFPHLRSLDCTGQSRSCTTLLDHIEISPGCSLIMSVSNSLEETDEQHLSAVDAFNRHARRFLKSNVFRTVSLTRTPRYLSSLPLARIDTSPVDPQYCITITLADKHALFAAILNRLTHLDLSGTTTLRLCSDGPLDPSFFSRLSSLDTICVNEMTLRHLVLLQDDMNTTEKPDILIPSLTVLDFVFDHNADPNRGRPTTDHIAVAKKFILSRTHNGYPIAMLNITRCSPFDLAPNLDGLAECKGLKVLYRLSKMSGIFEHICGSGKAAKHIVTI</sequence>
<dbReference type="Proteomes" id="UP000054270">
    <property type="component" value="Unassembled WGS sequence"/>
</dbReference>
<evidence type="ECO:0000313" key="2">
    <source>
        <dbReference type="Proteomes" id="UP000054270"/>
    </source>
</evidence>
<dbReference type="AlphaFoldDB" id="A0A0D2L2M0"/>
<protein>
    <recommendedName>
        <fullName evidence="3">F-box domain-containing protein</fullName>
    </recommendedName>
</protein>